<feature type="region of interest" description="Disordered" evidence="4">
    <location>
        <begin position="20"/>
        <end position="49"/>
    </location>
</feature>
<evidence type="ECO:0000313" key="6">
    <source>
        <dbReference type="Proteomes" id="UP000318102"/>
    </source>
</evidence>
<reference evidence="5 6" key="1">
    <citation type="submission" date="2019-07" db="EMBL/GenBank/DDBJ databases">
        <authorList>
            <person name="Kim J."/>
        </authorList>
    </citation>
    <scope>NUCLEOTIDE SEQUENCE [LARGE SCALE GENOMIC DNA]</scope>
    <source>
        <strain evidence="5 6">N4</strain>
    </source>
</reference>
<feature type="repeat" description="ANK" evidence="3">
    <location>
        <begin position="83"/>
        <end position="115"/>
    </location>
</feature>
<gene>
    <name evidence="5" type="ORF">FPZ44_20760</name>
</gene>
<dbReference type="PANTHER" id="PTHR24171">
    <property type="entry name" value="ANKYRIN REPEAT DOMAIN-CONTAINING PROTEIN 39-RELATED"/>
    <property type="match status" value="1"/>
</dbReference>
<comment type="caution">
    <text evidence="5">The sequence shown here is derived from an EMBL/GenBank/DDBJ whole genome shotgun (WGS) entry which is preliminary data.</text>
</comment>
<sequence length="247" mass="26671">MPRAFIIVLSGVLLMGCSIEPSPKEKENSVSSEQPQKQEPTSSKTNDEKVLNEALLAAAEKGETTEVLQRLKNGADINTRDKDGRTPVMLATVGNHPVTVKVLLDRGADVNIQDDRKDNPYLYAGAEGLTEVLKLAIEAGADTKLTNRYGGTALIPAAEHAHLDIIEYLVQHSDVDINHVNNLGWTALMEAIVLGSGGEEHQRVVEMLIQYGADVNIPDIDGVSALEHAKSRGYDEIEKMLVAAGAK</sequence>
<protein>
    <submittedName>
        <fullName evidence="5">Ankyrin repeat domain-containing protein</fullName>
    </submittedName>
</protein>
<name>A0A559IKY4_9BACL</name>
<dbReference type="InterPro" id="IPR036770">
    <property type="entry name" value="Ankyrin_rpt-contain_sf"/>
</dbReference>
<dbReference type="EMBL" id="VNJK01000003">
    <property type="protein sequence ID" value="TVX88322.1"/>
    <property type="molecule type" value="Genomic_DNA"/>
</dbReference>
<evidence type="ECO:0000256" key="4">
    <source>
        <dbReference type="SAM" id="MobiDB-lite"/>
    </source>
</evidence>
<dbReference type="PROSITE" id="PS50088">
    <property type="entry name" value="ANK_REPEAT"/>
    <property type="match status" value="2"/>
</dbReference>
<accession>A0A559IKY4</accession>
<dbReference type="SMART" id="SM00248">
    <property type="entry name" value="ANK"/>
    <property type="match status" value="4"/>
</dbReference>
<evidence type="ECO:0000256" key="3">
    <source>
        <dbReference type="PROSITE-ProRule" id="PRU00023"/>
    </source>
</evidence>
<keyword evidence="6" id="KW-1185">Reference proteome</keyword>
<evidence type="ECO:0000313" key="5">
    <source>
        <dbReference type="EMBL" id="TVX88322.1"/>
    </source>
</evidence>
<organism evidence="5 6">
    <name type="scientific">Paenibacillus agilis</name>
    <dbReference type="NCBI Taxonomy" id="3020863"/>
    <lineage>
        <taxon>Bacteria</taxon>
        <taxon>Bacillati</taxon>
        <taxon>Bacillota</taxon>
        <taxon>Bacilli</taxon>
        <taxon>Bacillales</taxon>
        <taxon>Paenibacillaceae</taxon>
        <taxon>Paenibacillus</taxon>
    </lineage>
</organism>
<evidence type="ECO:0000256" key="1">
    <source>
        <dbReference type="ARBA" id="ARBA00022737"/>
    </source>
</evidence>
<dbReference type="Gene3D" id="1.25.40.20">
    <property type="entry name" value="Ankyrin repeat-containing domain"/>
    <property type="match status" value="2"/>
</dbReference>
<dbReference type="AlphaFoldDB" id="A0A559IKY4"/>
<dbReference type="OrthoDB" id="9812708at2"/>
<keyword evidence="1" id="KW-0677">Repeat</keyword>
<dbReference type="SUPFAM" id="SSF48403">
    <property type="entry name" value="Ankyrin repeat"/>
    <property type="match status" value="1"/>
</dbReference>
<proteinExistence type="predicted"/>
<dbReference type="PROSITE" id="PS50297">
    <property type="entry name" value="ANK_REP_REGION"/>
    <property type="match status" value="1"/>
</dbReference>
<dbReference type="Pfam" id="PF12796">
    <property type="entry name" value="Ank_2"/>
    <property type="match status" value="2"/>
</dbReference>
<dbReference type="InterPro" id="IPR002110">
    <property type="entry name" value="Ankyrin_rpt"/>
</dbReference>
<feature type="repeat" description="ANK" evidence="3">
    <location>
        <begin position="183"/>
        <end position="220"/>
    </location>
</feature>
<evidence type="ECO:0000256" key="2">
    <source>
        <dbReference type="ARBA" id="ARBA00023043"/>
    </source>
</evidence>
<keyword evidence="2 3" id="KW-0040">ANK repeat</keyword>
<dbReference type="PROSITE" id="PS51257">
    <property type="entry name" value="PROKAR_LIPOPROTEIN"/>
    <property type="match status" value="1"/>
</dbReference>
<dbReference type="Proteomes" id="UP000318102">
    <property type="component" value="Unassembled WGS sequence"/>
</dbReference>
<feature type="compositionally biased region" description="Polar residues" evidence="4">
    <location>
        <begin position="29"/>
        <end position="44"/>
    </location>
</feature>
<dbReference type="PRINTS" id="PR01415">
    <property type="entry name" value="ANKYRIN"/>
</dbReference>